<dbReference type="Proteomes" id="UP000199450">
    <property type="component" value="Unassembled WGS sequence"/>
</dbReference>
<reference evidence="3" key="1">
    <citation type="submission" date="2016-10" db="EMBL/GenBank/DDBJ databases">
        <authorList>
            <person name="Varghese N."/>
            <person name="Submissions S."/>
        </authorList>
    </citation>
    <scope>NUCLEOTIDE SEQUENCE [LARGE SCALE GENOMIC DNA]</scope>
    <source>
        <strain evidence="3">DSM 17453</strain>
    </source>
</reference>
<evidence type="ECO:0000259" key="1">
    <source>
        <dbReference type="Pfam" id="PF20731"/>
    </source>
</evidence>
<protein>
    <recommendedName>
        <fullName evidence="1">Restriction endonuclease type II NgoFVII C-terminal B3-like DNA-binding domain-containing protein</fullName>
    </recommendedName>
</protein>
<dbReference type="Pfam" id="PF20731">
    <property type="entry name" value="RE_NgoFVII_C"/>
    <property type="match status" value="1"/>
</dbReference>
<evidence type="ECO:0000313" key="2">
    <source>
        <dbReference type="EMBL" id="SEM65732.1"/>
    </source>
</evidence>
<evidence type="ECO:0000313" key="3">
    <source>
        <dbReference type="Proteomes" id="UP000199450"/>
    </source>
</evidence>
<keyword evidence="3" id="KW-1185">Reference proteome</keyword>
<dbReference type="RefSeq" id="WP_090000233.1">
    <property type="nucleotide sequence ID" value="NZ_FOBV01000005.1"/>
</dbReference>
<dbReference type="AlphaFoldDB" id="A0A1H8A4C3"/>
<name>A0A1H8A4C3_9FLAO</name>
<dbReference type="InterPro" id="IPR048923">
    <property type="entry name" value="RE_NgoFVII_C"/>
</dbReference>
<dbReference type="EMBL" id="FOBV01000005">
    <property type="protein sequence ID" value="SEM65732.1"/>
    <property type="molecule type" value="Genomic_DNA"/>
</dbReference>
<gene>
    <name evidence="2" type="ORF">SAMN05421856_105113</name>
</gene>
<organism evidence="2 3">
    <name type="scientific">Chryseobacterium taichungense</name>
    <dbReference type="NCBI Taxonomy" id="295069"/>
    <lineage>
        <taxon>Bacteria</taxon>
        <taxon>Pseudomonadati</taxon>
        <taxon>Bacteroidota</taxon>
        <taxon>Flavobacteriia</taxon>
        <taxon>Flavobacteriales</taxon>
        <taxon>Weeksellaceae</taxon>
        <taxon>Chryseobacterium group</taxon>
        <taxon>Chryseobacterium</taxon>
    </lineage>
</organism>
<dbReference type="OrthoDB" id="1296974at2"/>
<feature type="domain" description="Restriction endonuclease type II NgoFVII C-terminal B3-like DNA-binding" evidence="1">
    <location>
        <begin position="260"/>
        <end position="369"/>
    </location>
</feature>
<sequence>MFLNVQTQQKIEEYQEKLKAIGALSKLFSESDKPYIQYRIAENIFCDVFGAENLARADGAYDAVINKCGIGIKTFVLNGSSKVEKVAEFNADSSILRTLRGLDLANRLADLRNERILVADRTYDIHKRVYHIIGRDKGVIKIFEDNYDLIDKESIEIIDDSAVALKFKDALNEYNFNHSKSVLMKRFTVPNNCKSIDIDIINDPITILRNAIANPRVQVENMNTYIEPTNQITQNELTPGEDYIILPLYSAKRKAKGHSHIVPEKSQLNQWNAGGRARNYGEVYIPIPVEIKDLDFLPPREEPFTLVIPSGEEFSAKVCQENGKALMTNPNNALSNWMLRDILNLKEGELLTYNKLIEIGYDSVKITKTPDNKFYIDFTKLDEYELFLEEI</sequence>
<proteinExistence type="predicted"/>
<dbReference type="STRING" id="295069.SAMN05421856_105113"/>
<accession>A0A1H8A4C3</accession>